<dbReference type="OrthoDB" id="2014654at2759"/>
<dbReference type="Pfam" id="PF02541">
    <property type="entry name" value="Ppx-GppA"/>
    <property type="match status" value="1"/>
</dbReference>
<feature type="domain" description="Ppx/GppA phosphatase N-terminal" evidence="1">
    <location>
        <begin position="35"/>
        <end position="329"/>
    </location>
</feature>
<gene>
    <name evidence="3" type="ORF">FGG08_004427</name>
</gene>
<proteinExistence type="predicted"/>
<reference evidence="3" key="1">
    <citation type="submission" date="2021-03" db="EMBL/GenBank/DDBJ databases">
        <title>Comparative genomics and phylogenomic investigation of the class Geoglossomycetes provide insights into ecological specialization and systematics.</title>
        <authorList>
            <person name="Melie T."/>
            <person name="Pirro S."/>
            <person name="Miller A.N."/>
            <person name="Quandt A."/>
        </authorList>
    </citation>
    <scope>NUCLEOTIDE SEQUENCE</scope>
    <source>
        <strain evidence="3">GBOQ0MN5Z8</strain>
    </source>
</reference>
<dbReference type="Gene3D" id="3.30.420.40">
    <property type="match status" value="1"/>
</dbReference>
<protein>
    <recommendedName>
        <fullName evidence="5">Retrograde regulation protein 2</fullName>
    </recommendedName>
</protein>
<accession>A0A9P8I7M2</accession>
<dbReference type="EMBL" id="JAGHQL010000089">
    <property type="protein sequence ID" value="KAH0539033.1"/>
    <property type="molecule type" value="Genomic_DNA"/>
</dbReference>
<dbReference type="Gene3D" id="3.30.420.150">
    <property type="entry name" value="Exopolyphosphatase. Domain 2"/>
    <property type="match status" value="1"/>
</dbReference>
<dbReference type="InterPro" id="IPR050273">
    <property type="entry name" value="GppA/Ppx_hydrolase"/>
</dbReference>
<evidence type="ECO:0008006" key="5">
    <source>
        <dbReference type="Google" id="ProtNLM"/>
    </source>
</evidence>
<dbReference type="AlphaFoldDB" id="A0A9P8I7M2"/>
<evidence type="ECO:0000259" key="1">
    <source>
        <dbReference type="Pfam" id="PF02541"/>
    </source>
</evidence>
<dbReference type="FunFam" id="3.30.420.40:FF:000191">
    <property type="entry name" value="Retrograde regulation protein 2"/>
    <property type="match status" value="1"/>
</dbReference>
<evidence type="ECO:0000259" key="2">
    <source>
        <dbReference type="Pfam" id="PF23566"/>
    </source>
</evidence>
<evidence type="ECO:0000313" key="3">
    <source>
        <dbReference type="EMBL" id="KAH0539033.1"/>
    </source>
</evidence>
<dbReference type="PANTHER" id="PTHR30005">
    <property type="entry name" value="EXOPOLYPHOSPHATASE"/>
    <property type="match status" value="1"/>
</dbReference>
<dbReference type="PANTHER" id="PTHR30005:SF0">
    <property type="entry name" value="RETROGRADE REGULATION PROTEIN 2"/>
    <property type="match status" value="1"/>
</dbReference>
<keyword evidence="4" id="KW-1185">Reference proteome</keyword>
<sequence length="546" mass="58997">MATTANPKYWAIVDMGSNGIRFSITDLSPPTTRILPTVFQDRAAISLYDVQHSPHSNEKQPIPTDTISQVTASLSRFRTICNDFGVPPSQTRVLATAATRDAINSLEFRDAIQKATGWAVEMLPKEEEGRIGAMGVASSFKNVRGLVMDLGGGSTQITWMIAENGIVRTAKTAVSLPYGAAALTRRLEDANANNTVDALRAEISAAYRTAYTSLAVPSALSDGKFNLYLSGGGFRGWGYLLLSRHRISPYPIPIINGFKVDREDFENVSAVVNEVESKESVFRVSERRARQVPAVAFLVGVIKETIKGLGEVRFCQGGVREGALYTALPPEIRALPPLSTATAPYAPPSAPQLLTILSSGLPTPFPVAFTTEVLTSTINLLYYHGSIPKEGRASAGLNSTTTGILASAHGVSHENRALLALILCARWGSAVADPWLLHRLQHLIGDELSWWCKYIGQVAALTGDVFPAGKLDSEAPPRLALNAKFKEGSGKGDVKIKFQVRTREGDPETEAMVVVESIGDLEKPGKKKARINGWGFKIDVVVKRDL</sequence>
<name>A0A9P8I7M2_9PEZI</name>
<dbReference type="InterPro" id="IPR043129">
    <property type="entry name" value="ATPase_NBD"/>
</dbReference>
<dbReference type="GO" id="GO:0006357">
    <property type="term" value="P:regulation of transcription by RNA polymerase II"/>
    <property type="evidence" value="ECO:0007669"/>
    <property type="project" value="TreeGrafter"/>
</dbReference>
<organism evidence="3 4">
    <name type="scientific">Glutinoglossum americanum</name>
    <dbReference type="NCBI Taxonomy" id="1670608"/>
    <lineage>
        <taxon>Eukaryota</taxon>
        <taxon>Fungi</taxon>
        <taxon>Dikarya</taxon>
        <taxon>Ascomycota</taxon>
        <taxon>Pezizomycotina</taxon>
        <taxon>Geoglossomycetes</taxon>
        <taxon>Geoglossales</taxon>
        <taxon>Geoglossaceae</taxon>
        <taxon>Glutinoglossum</taxon>
    </lineage>
</organism>
<dbReference type="Pfam" id="PF23566">
    <property type="entry name" value="RTG2_C"/>
    <property type="match status" value="1"/>
</dbReference>
<dbReference type="InterPro" id="IPR003695">
    <property type="entry name" value="Ppx_GppA_N"/>
</dbReference>
<dbReference type="SUPFAM" id="SSF53067">
    <property type="entry name" value="Actin-like ATPase domain"/>
    <property type="match status" value="2"/>
</dbReference>
<evidence type="ECO:0000313" key="4">
    <source>
        <dbReference type="Proteomes" id="UP000698800"/>
    </source>
</evidence>
<comment type="caution">
    <text evidence="3">The sequence shown here is derived from an EMBL/GenBank/DDBJ whole genome shotgun (WGS) entry which is preliminary data.</text>
</comment>
<dbReference type="InterPro" id="IPR057512">
    <property type="entry name" value="RTG2_C"/>
</dbReference>
<dbReference type="Proteomes" id="UP000698800">
    <property type="component" value="Unassembled WGS sequence"/>
</dbReference>
<feature type="domain" description="RTG2 C-terminal" evidence="2">
    <location>
        <begin position="337"/>
        <end position="543"/>
    </location>
</feature>
<dbReference type="Gene3D" id="1.10.3210.10">
    <property type="entry name" value="Hypothetical protein af1432"/>
    <property type="match status" value="1"/>
</dbReference>